<dbReference type="WBParaSite" id="Pan_g8124.t1">
    <property type="protein sequence ID" value="Pan_g8124.t1"/>
    <property type="gene ID" value="Pan_g8124"/>
</dbReference>
<feature type="region of interest" description="Disordered" evidence="6">
    <location>
        <begin position="187"/>
        <end position="223"/>
    </location>
</feature>
<dbReference type="InterPro" id="IPR036236">
    <property type="entry name" value="Znf_C2H2_sf"/>
</dbReference>
<reference evidence="8" key="1">
    <citation type="journal article" date="2013" name="Genetics">
        <title>The draft genome and transcriptome of Panagrellus redivivus are shaped by the harsh demands of a free-living lifestyle.</title>
        <authorList>
            <person name="Srinivasan J."/>
            <person name="Dillman A.R."/>
            <person name="Macchietto M.G."/>
            <person name="Heikkinen L."/>
            <person name="Lakso M."/>
            <person name="Fracchia K.M."/>
            <person name="Antoshechkin I."/>
            <person name="Mortazavi A."/>
            <person name="Wong G."/>
            <person name="Sternberg P.W."/>
        </authorList>
    </citation>
    <scope>NUCLEOTIDE SEQUENCE [LARGE SCALE GENOMIC DNA]</scope>
    <source>
        <strain evidence="8">MT8872</strain>
    </source>
</reference>
<feature type="compositionally biased region" description="Acidic residues" evidence="6">
    <location>
        <begin position="213"/>
        <end position="223"/>
    </location>
</feature>
<dbReference type="Gene3D" id="3.30.160.60">
    <property type="entry name" value="Classic Zinc Finger"/>
    <property type="match status" value="3"/>
</dbReference>
<organism evidence="8 9">
    <name type="scientific">Panagrellus redivivus</name>
    <name type="common">Microworm</name>
    <dbReference type="NCBI Taxonomy" id="6233"/>
    <lineage>
        <taxon>Eukaryota</taxon>
        <taxon>Metazoa</taxon>
        <taxon>Ecdysozoa</taxon>
        <taxon>Nematoda</taxon>
        <taxon>Chromadorea</taxon>
        <taxon>Rhabditida</taxon>
        <taxon>Tylenchina</taxon>
        <taxon>Panagrolaimomorpha</taxon>
        <taxon>Panagrolaimoidea</taxon>
        <taxon>Panagrolaimidae</taxon>
        <taxon>Panagrellus</taxon>
    </lineage>
</organism>
<dbReference type="Gene3D" id="2.170.210.20">
    <property type="entry name" value="Spindle assembly abnormal protein 6, N-terminal domain"/>
    <property type="match status" value="1"/>
</dbReference>
<feature type="domain" description="C2H2-type" evidence="7">
    <location>
        <begin position="344"/>
        <end position="371"/>
    </location>
</feature>
<dbReference type="PANTHER" id="PTHR23235">
    <property type="entry name" value="KRUEPPEL-LIKE TRANSCRIPTION FACTOR"/>
    <property type="match status" value="1"/>
</dbReference>
<dbReference type="PROSITE" id="PS00028">
    <property type="entry name" value="ZINC_FINGER_C2H2_1"/>
    <property type="match status" value="2"/>
</dbReference>
<dbReference type="SMART" id="SM00355">
    <property type="entry name" value="ZnF_C2H2"/>
    <property type="match status" value="5"/>
</dbReference>
<reference evidence="9" key="2">
    <citation type="submission" date="2020-10" db="UniProtKB">
        <authorList>
            <consortium name="WormBaseParasite"/>
        </authorList>
    </citation>
    <scope>IDENTIFICATION</scope>
</reference>
<dbReference type="InterPro" id="IPR038558">
    <property type="entry name" value="SAS-6_N_sf"/>
</dbReference>
<protein>
    <submittedName>
        <fullName evidence="9">Zinc finger protein</fullName>
    </submittedName>
</protein>
<dbReference type="AlphaFoldDB" id="A0A7E5A1J1"/>
<keyword evidence="3" id="KW-0862">Zinc</keyword>
<accession>A0A7E5A1J1</accession>
<dbReference type="Pfam" id="PF00096">
    <property type="entry name" value="zf-C2H2"/>
    <property type="match status" value="2"/>
</dbReference>
<keyword evidence="1" id="KW-0479">Metal-binding</keyword>
<evidence type="ECO:0000256" key="4">
    <source>
        <dbReference type="PROSITE-ProRule" id="PRU00042"/>
    </source>
</evidence>
<dbReference type="PROSITE" id="PS50157">
    <property type="entry name" value="ZINC_FINGER_C2H2_2"/>
    <property type="match status" value="3"/>
</dbReference>
<evidence type="ECO:0000256" key="2">
    <source>
        <dbReference type="ARBA" id="ARBA00022771"/>
    </source>
</evidence>
<evidence type="ECO:0000256" key="6">
    <source>
        <dbReference type="SAM" id="MobiDB-lite"/>
    </source>
</evidence>
<evidence type="ECO:0000313" key="8">
    <source>
        <dbReference type="Proteomes" id="UP000492821"/>
    </source>
</evidence>
<dbReference type="GO" id="GO:0008270">
    <property type="term" value="F:zinc ion binding"/>
    <property type="evidence" value="ECO:0007669"/>
    <property type="project" value="UniProtKB-KW"/>
</dbReference>
<sequence>MNVVDAFWTVSTMVNYGMTSMPMEIRFETLIGGWLKPEDASGSQSRFRIWLTSPSQPALLFSGTLTDEIYQIKQQGEAFPSKLKALLAKVDRGQAQVDLIVEDSQFASFVVRYTNPTLASSASDLSWFGCRLDVASEEKVKQHLTTLVLSLRRQRDEEILLRRQLEAELAALREQSTEQEAFQTMMSHIRSDESASPAPATPQSTDKDHDQLEEVPPDVEDESADGIAEMDVEDEPVSSNAKTFVAPVKVKGITTYLICALCPDDQQTAVPDERIIVDHIARQHFDDARRTCHGCPTKTKVQDLTTHVRMHITKIYACKFCGKQTNKRNVLMTHVRTHTGEKPYTCTTCSRRFADPSTLRRHRSTHTGEMKASCPICGRIISRRDNVKAHMRNNHGIEWSALTADGDTTNAADGDVSEDSSSVKAEVQASFFS</sequence>
<evidence type="ECO:0000259" key="7">
    <source>
        <dbReference type="PROSITE" id="PS50157"/>
    </source>
</evidence>
<dbReference type="InterPro" id="IPR013087">
    <property type="entry name" value="Znf_C2H2_type"/>
</dbReference>
<keyword evidence="2 4" id="KW-0863">Zinc-finger</keyword>
<name>A0A7E5A1J1_PANRE</name>
<feature type="domain" description="C2H2-type" evidence="7">
    <location>
        <begin position="316"/>
        <end position="343"/>
    </location>
</feature>
<dbReference type="FunFam" id="3.30.160.60:FF:002343">
    <property type="entry name" value="Zinc finger protein 33A"/>
    <property type="match status" value="1"/>
</dbReference>
<keyword evidence="5" id="KW-0175">Coiled coil</keyword>
<evidence type="ECO:0000256" key="1">
    <source>
        <dbReference type="ARBA" id="ARBA00022723"/>
    </source>
</evidence>
<dbReference type="SUPFAM" id="SSF57667">
    <property type="entry name" value="beta-beta-alpha zinc fingers"/>
    <property type="match status" value="2"/>
</dbReference>
<feature type="domain" description="C2H2-type" evidence="7">
    <location>
        <begin position="372"/>
        <end position="400"/>
    </location>
</feature>
<evidence type="ECO:0000256" key="5">
    <source>
        <dbReference type="SAM" id="Coils"/>
    </source>
</evidence>
<feature type="coiled-coil region" evidence="5">
    <location>
        <begin position="155"/>
        <end position="182"/>
    </location>
</feature>
<keyword evidence="8" id="KW-1185">Reference proteome</keyword>
<evidence type="ECO:0000313" key="9">
    <source>
        <dbReference type="WBParaSite" id="Pan_g8124.t1"/>
    </source>
</evidence>
<proteinExistence type="predicted"/>
<evidence type="ECO:0000256" key="3">
    <source>
        <dbReference type="ARBA" id="ARBA00022833"/>
    </source>
</evidence>
<dbReference type="Proteomes" id="UP000492821">
    <property type="component" value="Unassembled WGS sequence"/>
</dbReference>